<dbReference type="SUPFAM" id="SSF53850">
    <property type="entry name" value="Periplasmic binding protein-like II"/>
    <property type="match status" value="1"/>
</dbReference>
<protein>
    <submittedName>
        <fullName evidence="6">LysR family transcriptional regulator</fullName>
    </submittedName>
</protein>
<dbReference type="Proteomes" id="UP000324738">
    <property type="component" value="Unassembled WGS sequence"/>
</dbReference>
<accession>A0A5B0DX08</accession>
<dbReference type="PANTHER" id="PTHR30579:SF3">
    <property type="entry name" value="TRANSCRIPTIONAL REGULATORY PROTEIN"/>
    <property type="match status" value="1"/>
</dbReference>
<dbReference type="InterPro" id="IPR036388">
    <property type="entry name" value="WH-like_DNA-bd_sf"/>
</dbReference>
<keyword evidence="7" id="KW-1185">Reference proteome</keyword>
<dbReference type="EMBL" id="VTWH01000002">
    <property type="protein sequence ID" value="KAA0971003.1"/>
    <property type="molecule type" value="Genomic_DNA"/>
</dbReference>
<dbReference type="GO" id="GO:0003700">
    <property type="term" value="F:DNA-binding transcription factor activity"/>
    <property type="evidence" value="ECO:0007669"/>
    <property type="project" value="InterPro"/>
</dbReference>
<dbReference type="PANTHER" id="PTHR30579">
    <property type="entry name" value="TRANSCRIPTIONAL REGULATOR"/>
    <property type="match status" value="1"/>
</dbReference>
<evidence type="ECO:0000313" key="7">
    <source>
        <dbReference type="Proteomes" id="UP000324738"/>
    </source>
</evidence>
<dbReference type="InterPro" id="IPR050176">
    <property type="entry name" value="LTTR"/>
</dbReference>
<feature type="domain" description="HTH lysR-type" evidence="5">
    <location>
        <begin position="1"/>
        <end position="58"/>
    </location>
</feature>
<evidence type="ECO:0000256" key="1">
    <source>
        <dbReference type="ARBA" id="ARBA00009437"/>
    </source>
</evidence>
<keyword evidence="4" id="KW-0804">Transcription</keyword>
<dbReference type="InterPro" id="IPR000847">
    <property type="entry name" value="LysR_HTH_N"/>
</dbReference>
<dbReference type="Pfam" id="PF03466">
    <property type="entry name" value="LysR_substrate"/>
    <property type="match status" value="1"/>
</dbReference>
<keyword evidence="2" id="KW-0805">Transcription regulation</keyword>
<dbReference type="InterPro" id="IPR005119">
    <property type="entry name" value="LysR_subst-bd"/>
</dbReference>
<keyword evidence="3" id="KW-0238">DNA-binding</keyword>
<dbReference type="SUPFAM" id="SSF46785">
    <property type="entry name" value="Winged helix' DNA-binding domain"/>
    <property type="match status" value="1"/>
</dbReference>
<proteinExistence type="inferred from homology"/>
<dbReference type="Gene3D" id="3.40.190.290">
    <property type="match status" value="1"/>
</dbReference>
<dbReference type="Gene3D" id="1.10.10.10">
    <property type="entry name" value="Winged helix-like DNA-binding domain superfamily/Winged helix DNA-binding domain"/>
    <property type="match status" value="1"/>
</dbReference>
<dbReference type="OrthoDB" id="9787460at2"/>
<dbReference type="RefSeq" id="WP_149300312.1">
    <property type="nucleotide sequence ID" value="NZ_VTWH01000002.1"/>
</dbReference>
<comment type="similarity">
    <text evidence="1">Belongs to the LysR transcriptional regulatory family.</text>
</comment>
<dbReference type="AlphaFoldDB" id="A0A5B0DX08"/>
<dbReference type="GO" id="GO:0003677">
    <property type="term" value="F:DNA binding"/>
    <property type="evidence" value="ECO:0007669"/>
    <property type="project" value="UniProtKB-KW"/>
</dbReference>
<sequence>MDWDDLRVFLTIARTGQILAAAKRLGLNHATVARRLDRLESKLHARLFTRRSTGCELTDTGAALLLRAERIEAEALAAESSSGDTAFSLSGTVRVGAPDGFGTAFLAPRLWRLSKDQPQLTIQLVPMARAFSLSRREADLAITIQQPDQGRLVCRKLVDYGLGLYAAADYLRENPAPLSVEDLARHRLIGHVEDLVYSPSLNYAEDAGINLSSTYEVSSAIGQLEAVAAGAGIGILHHFMARGRANLVPILPDINIGRTYWLVFHQSTANIANIRFVSDAISALVQAEKACFQ</sequence>
<reference evidence="6 7" key="1">
    <citation type="submission" date="2019-08" db="EMBL/GenBank/DDBJ databases">
        <title>Aureimonas fodiniaquatilis sp. nov., isolated from a coal mine wastewater.</title>
        <authorList>
            <person name="Kim W."/>
        </authorList>
    </citation>
    <scope>NUCLEOTIDE SEQUENCE [LARGE SCALE GENOMIC DNA]</scope>
    <source>
        <strain evidence="6 7">CAU 1482</strain>
    </source>
</reference>
<evidence type="ECO:0000256" key="3">
    <source>
        <dbReference type="ARBA" id="ARBA00023125"/>
    </source>
</evidence>
<evidence type="ECO:0000259" key="5">
    <source>
        <dbReference type="PROSITE" id="PS50931"/>
    </source>
</evidence>
<evidence type="ECO:0000313" key="6">
    <source>
        <dbReference type="EMBL" id="KAA0971003.1"/>
    </source>
</evidence>
<dbReference type="Pfam" id="PF00126">
    <property type="entry name" value="HTH_1"/>
    <property type="match status" value="1"/>
</dbReference>
<comment type="caution">
    <text evidence="6">The sequence shown here is derived from an EMBL/GenBank/DDBJ whole genome shotgun (WGS) entry which is preliminary data.</text>
</comment>
<gene>
    <name evidence="6" type="ORF">FPY71_11130</name>
</gene>
<evidence type="ECO:0000256" key="4">
    <source>
        <dbReference type="ARBA" id="ARBA00023163"/>
    </source>
</evidence>
<dbReference type="PROSITE" id="PS50931">
    <property type="entry name" value="HTH_LYSR"/>
    <property type="match status" value="1"/>
</dbReference>
<organism evidence="6 7">
    <name type="scientific">Aureimonas fodinaquatilis</name>
    <dbReference type="NCBI Taxonomy" id="2565783"/>
    <lineage>
        <taxon>Bacteria</taxon>
        <taxon>Pseudomonadati</taxon>
        <taxon>Pseudomonadota</taxon>
        <taxon>Alphaproteobacteria</taxon>
        <taxon>Hyphomicrobiales</taxon>
        <taxon>Aurantimonadaceae</taxon>
        <taxon>Aureimonas</taxon>
    </lineage>
</organism>
<dbReference type="InterPro" id="IPR036390">
    <property type="entry name" value="WH_DNA-bd_sf"/>
</dbReference>
<evidence type="ECO:0000256" key="2">
    <source>
        <dbReference type="ARBA" id="ARBA00023015"/>
    </source>
</evidence>
<name>A0A5B0DX08_9HYPH</name>